<proteinExistence type="predicted"/>
<protein>
    <submittedName>
        <fullName evidence="1">Uncharacterized protein</fullName>
    </submittedName>
</protein>
<dbReference type="AlphaFoldDB" id="A0A4C1WJ95"/>
<keyword evidence="2" id="KW-1185">Reference proteome</keyword>
<evidence type="ECO:0000313" key="1">
    <source>
        <dbReference type="EMBL" id="GBP51083.1"/>
    </source>
</evidence>
<dbReference type="EMBL" id="BGZK01000573">
    <property type="protein sequence ID" value="GBP51083.1"/>
    <property type="molecule type" value="Genomic_DNA"/>
</dbReference>
<dbReference type="Proteomes" id="UP000299102">
    <property type="component" value="Unassembled WGS sequence"/>
</dbReference>
<name>A0A4C1WJ95_EUMVA</name>
<sequence>MSVIQSVGTPAAASDDYTVDVIGNIKPSYCYSLVVRHGLGTTKKKAHLFLKGQQHTNLLVTMGGGDHLLSSARMLVCPFRTYKNNHSTLHHSSLSV</sequence>
<reference evidence="1 2" key="1">
    <citation type="journal article" date="2019" name="Commun. Biol.">
        <title>The bagworm genome reveals a unique fibroin gene that provides high tensile strength.</title>
        <authorList>
            <person name="Kono N."/>
            <person name="Nakamura H."/>
            <person name="Ohtoshi R."/>
            <person name="Tomita M."/>
            <person name="Numata K."/>
            <person name="Arakawa K."/>
        </authorList>
    </citation>
    <scope>NUCLEOTIDE SEQUENCE [LARGE SCALE GENOMIC DNA]</scope>
</reference>
<gene>
    <name evidence="1" type="ORF">EVAR_87660_1</name>
</gene>
<evidence type="ECO:0000313" key="2">
    <source>
        <dbReference type="Proteomes" id="UP000299102"/>
    </source>
</evidence>
<accession>A0A4C1WJ95</accession>
<organism evidence="1 2">
    <name type="scientific">Eumeta variegata</name>
    <name type="common">Bagworm moth</name>
    <name type="synonym">Eumeta japonica</name>
    <dbReference type="NCBI Taxonomy" id="151549"/>
    <lineage>
        <taxon>Eukaryota</taxon>
        <taxon>Metazoa</taxon>
        <taxon>Ecdysozoa</taxon>
        <taxon>Arthropoda</taxon>
        <taxon>Hexapoda</taxon>
        <taxon>Insecta</taxon>
        <taxon>Pterygota</taxon>
        <taxon>Neoptera</taxon>
        <taxon>Endopterygota</taxon>
        <taxon>Lepidoptera</taxon>
        <taxon>Glossata</taxon>
        <taxon>Ditrysia</taxon>
        <taxon>Tineoidea</taxon>
        <taxon>Psychidae</taxon>
        <taxon>Oiketicinae</taxon>
        <taxon>Eumeta</taxon>
    </lineage>
</organism>
<comment type="caution">
    <text evidence="1">The sequence shown here is derived from an EMBL/GenBank/DDBJ whole genome shotgun (WGS) entry which is preliminary data.</text>
</comment>